<evidence type="ECO:0000259" key="9">
    <source>
        <dbReference type="PROSITE" id="PS50975"/>
    </source>
</evidence>
<keyword evidence="3 7" id="KW-0436">Ligase</keyword>
<dbReference type="Gene3D" id="3.30.1490.20">
    <property type="entry name" value="ATP-grasp fold, A domain"/>
    <property type="match status" value="1"/>
</dbReference>
<dbReference type="Pfam" id="PF00549">
    <property type="entry name" value="Ligase_CoA"/>
    <property type="match status" value="1"/>
</dbReference>
<keyword evidence="5 7" id="KW-0547">Nucleotide-binding</keyword>
<dbReference type="InterPro" id="IPR017866">
    <property type="entry name" value="Succ-CoA_synthase_bsu_CS"/>
</dbReference>
<protein>
    <recommendedName>
        <fullName evidence="7">Succinate--CoA ligase [ADP-forming] subunit beta</fullName>
        <ecNumber evidence="7">6.2.1.5</ecNumber>
    </recommendedName>
    <alternativeName>
        <fullName evidence="7">Succinyl-CoA synthetase subunit beta</fullName>
        <shortName evidence="7">SCS-beta</shortName>
    </alternativeName>
</protein>
<dbReference type="Proteomes" id="UP000223071">
    <property type="component" value="Unassembled WGS sequence"/>
</dbReference>
<dbReference type="GO" id="GO:0042709">
    <property type="term" value="C:succinate-CoA ligase complex"/>
    <property type="evidence" value="ECO:0007669"/>
    <property type="project" value="TreeGrafter"/>
</dbReference>
<sequence>MKLHEYQARDLLAKNGVPVTAGRVAATPAEARKIAEELGGKVVVKAQIHAGGRGKGRLVEQAETAEMYQKLVSDPENYSGKVRGDRVGGVRLADTPEEAEQAAAAILGKYLVSIQTGPEGKLVKHVLVAEQTDIAKEYYLAAIIDGMQGCPLIMASAEGGQEIEVVAHRNPEAIVRMPVPPAAGYSPYIGRTLAARLGFTGDQADQFGRVVEGLYRTLMATDASLVEINPLALTTDGRVVAVDAKLNIDDNALFRQKELAAMRDLDEEDPLEVKAQQLGVANFIKLDGNIGCIVNGAGLAMATMDTIKLAGGEPANFLDIGTVNDPQRVVNAMKVILEDPAVKAILVNIFGGMARVDIIAQGVIEAHRQMKIDVPVVMRLVGTNLAEGEQLIQESGLPLIRANGLFEAAKKAVEAANAA</sequence>
<accession>A0A2A9HI71</accession>
<feature type="binding site" evidence="7">
    <location>
        <position position="295"/>
    </location>
    <ligand>
        <name>substrate</name>
        <note>ligand shared with subunit alpha</note>
    </ligand>
</feature>
<evidence type="ECO:0000256" key="2">
    <source>
        <dbReference type="ARBA" id="ARBA00022532"/>
    </source>
</evidence>
<dbReference type="SUPFAM" id="SSF56059">
    <property type="entry name" value="Glutathione synthetase ATP-binding domain-like"/>
    <property type="match status" value="1"/>
</dbReference>
<comment type="catalytic activity">
    <reaction evidence="7">
        <text>succinate + ATP + CoA = succinyl-CoA + ADP + phosphate</text>
        <dbReference type="Rhea" id="RHEA:17661"/>
        <dbReference type="ChEBI" id="CHEBI:30031"/>
        <dbReference type="ChEBI" id="CHEBI:30616"/>
        <dbReference type="ChEBI" id="CHEBI:43474"/>
        <dbReference type="ChEBI" id="CHEBI:57287"/>
        <dbReference type="ChEBI" id="CHEBI:57292"/>
        <dbReference type="ChEBI" id="CHEBI:456216"/>
        <dbReference type="EC" id="6.2.1.5"/>
    </reaction>
</comment>
<feature type="binding site" evidence="7">
    <location>
        <position position="132"/>
    </location>
    <ligand>
        <name>ATP</name>
        <dbReference type="ChEBI" id="CHEBI:30616"/>
    </ligand>
</feature>
<dbReference type="GO" id="GO:0004776">
    <property type="term" value="F:succinate-CoA ligase (GDP-forming) activity"/>
    <property type="evidence" value="ECO:0007669"/>
    <property type="project" value="RHEA"/>
</dbReference>
<dbReference type="Gene3D" id="3.40.50.261">
    <property type="entry name" value="Succinyl-CoA synthetase domains"/>
    <property type="match status" value="1"/>
</dbReference>
<dbReference type="EMBL" id="PDJQ01000001">
    <property type="protein sequence ID" value="PFG74666.1"/>
    <property type="molecule type" value="Genomic_DNA"/>
</dbReference>
<dbReference type="GO" id="GO:0000287">
    <property type="term" value="F:magnesium ion binding"/>
    <property type="evidence" value="ECO:0007669"/>
    <property type="project" value="UniProtKB-UniRule"/>
</dbReference>
<comment type="subunit">
    <text evidence="7">Heterotetramer of two alpha and two beta subunits.</text>
</comment>
<evidence type="ECO:0000313" key="10">
    <source>
        <dbReference type="EMBL" id="PFG74666.1"/>
    </source>
</evidence>
<comment type="function">
    <text evidence="7">Succinyl-CoA synthetase functions in the citric acid cycle (TCA), coupling the hydrolysis of succinyl-CoA to the synthesis of either ATP or GTP and thus represents the only step of substrate-level phosphorylation in the TCA. The beta subunit provides nucleotide specificity of the enzyme and binds the substrate succinate, while the binding sites for coenzyme A and phosphate are found in the alpha subunit.</text>
</comment>
<dbReference type="GO" id="GO:0006104">
    <property type="term" value="P:succinyl-CoA metabolic process"/>
    <property type="evidence" value="ECO:0007669"/>
    <property type="project" value="TreeGrafter"/>
</dbReference>
<comment type="cofactor">
    <cofactor evidence="7">
        <name>Mg(2+)</name>
        <dbReference type="ChEBI" id="CHEBI:18420"/>
    </cofactor>
    <text evidence="7">Binds 1 Mg(2+) ion per subunit.</text>
</comment>
<dbReference type="EC" id="6.2.1.5" evidence="7"/>
<dbReference type="NCBIfam" id="TIGR01016">
    <property type="entry name" value="sucCoAbeta"/>
    <property type="match status" value="1"/>
</dbReference>
<dbReference type="InterPro" id="IPR013815">
    <property type="entry name" value="ATP_grasp_subdomain_1"/>
</dbReference>
<dbReference type="AlphaFoldDB" id="A0A2A9HI71"/>
<feature type="binding site" evidence="7">
    <location>
        <begin position="52"/>
        <end position="54"/>
    </location>
    <ligand>
        <name>ATP</name>
        <dbReference type="ChEBI" id="CHEBI:30616"/>
    </ligand>
</feature>
<dbReference type="InterPro" id="IPR013650">
    <property type="entry name" value="ATP-grasp_succ-CoA_synth-type"/>
</dbReference>
<evidence type="ECO:0000256" key="1">
    <source>
        <dbReference type="ARBA" id="ARBA00009182"/>
    </source>
</evidence>
<comment type="caution">
    <text evidence="7">Lacks conserved residue(s) required for the propagation of feature annotation.</text>
</comment>
<dbReference type="PANTHER" id="PTHR11815:SF10">
    <property type="entry name" value="SUCCINATE--COA LIGASE [GDP-FORMING] SUBUNIT BETA, MITOCHONDRIAL"/>
    <property type="match status" value="1"/>
</dbReference>
<dbReference type="InterPro" id="IPR005809">
    <property type="entry name" value="Succ_CoA_ligase-like_bsu"/>
</dbReference>
<reference evidence="10 11" key="1">
    <citation type="submission" date="2017-09" db="EMBL/GenBank/DDBJ databases">
        <title>Sequencing the genomes of two abundant thermophiles in Great Basin hot springs: Thermocrinis jamiesonii and novel Chloroflexi Thermoflexus hugenholtzii.</title>
        <authorList>
            <person name="Hedlund B."/>
        </authorList>
    </citation>
    <scope>NUCLEOTIDE SEQUENCE [LARGE SCALE GENOMIC DNA]</scope>
    <source>
        <strain evidence="10 11">G233</strain>
    </source>
</reference>
<dbReference type="UniPathway" id="UPA00223">
    <property type="reaction ID" value="UER00999"/>
</dbReference>
<organism evidence="10 11">
    <name type="scientific">Tepidiforma thermophila (strain KCTC 52669 / CGMCC 1.13589 / G233)</name>
    <dbReference type="NCBI Taxonomy" id="2761530"/>
    <lineage>
        <taxon>Bacteria</taxon>
        <taxon>Bacillati</taxon>
        <taxon>Chloroflexota</taxon>
        <taxon>Tepidiformia</taxon>
        <taxon>Tepidiformales</taxon>
        <taxon>Tepidiformaceae</taxon>
        <taxon>Tepidiforma</taxon>
    </lineage>
</organism>
<feature type="binding site" evidence="7">
    <location>
        <position position="229"/>
    </location>
    <ligand>
        <name>Mg(2+)</name>
        <dbReference type="ChEBI" id="CHEBI:18420"/>
    </ligand>
</feature>
<keyword evidence="11" id="KW-1185">Reference proteome</keyword>
<keyword evidence="2 7" id="KW-0816">Tricarboxylic acid cycle</keyword>
<keyword evidence="7 8" id="KW-0067">ATP-binding</keyword>
<dbReference type="GO" id="GO:0005829">
    <property type="term" value="C:cytosol"/>
    <property type="evidence" value="ECO:0007669"/>
    <property type="project" value="TreeGrafter"/>
</dbReference>
<evidence type="ECO:0000256" key="4">
    <source>
        <dbReference type="ARBA" id="ARBA00022723"/>
    </source>
</evidence>
<dbReference type="SUPFAM" id="SSF52210">
    <property type="entry name" value="Succinyl-CoA synthetase domains"/>
    <property type="match status" value="1"/>
</dbReference>
<comment type="caution">
    <text evidence="10">The sequence shown here is derived from an EMBL/GenBank/DDBJ whole genome shotgun (WGS) entry which is preliminary data.</text>
</comment>
<evidence type="ECO:0000256" key="6">
    <source>
        <dbReference type="ARBA" id="ARBA00022842"/>
    </source>
</evidence>
<keyword evidence="4 7" id="KW-0479">Metal-binding</keyword>
<feature type="binding site" evidence="7">
    <location>
        <position position="45"/>
    </location>
    <ligand>
        <name>ATP</name>
        <dbReference type="ChEBI" id="CHEBI:30616"/>
    </ligand>
</feature>
<comment type="pathway">
    <text evidence="7">Carbohydrate metabolism; tricarboxylic acid cycle; succinate from succinyl-CoA (ligase route): step 1/1.</text>
</comment>
<evidence type="ECO:0000256" key="8">
    <source>
        <dbReference type="PROSITE-ProRule" id="PRU00409"/>
    </source>
</evidence>
<dbReference type="Gene3D" id="3.30.470.20">
    <property type="entry name" value="ATP-grasp fold, B domain"/>
    <property type="match status" value="1"/>
</dbReference>
<dbReference type="NCBIfam" id="NF001913">
    <property type="entry name" value="PRK00696.1"/>
    <property type="match status" value="1"/>
</dbReference>
<dbReference type="GO" id="GO:0006099">
    <property type="term" value="P:tricarboxylic acid cycle"/>
    <property type="evidence" value="ECO:0007669"/>
    <property type="project" value="UniProtKB-UniRule"/>
</dbReference>
<keyword evidence="6 7" id="KW-0460">Magnesium</keyword>
<dbReference type="GO" id="GO:0005524">
    <property type="term" value="F:ATP binding"/>
    <property type="evidence" value="ECO:0007669"/>
    <property type="project" value="UniProtKB-UniRule"/>
</dbReference>
<dbReference type="PIRSF" id="PIRSF001554">
    <property type="entry name" value="SucCS_beta"/>
    <property type="match status" value="1"/>
</dbReference>
<dbReference type="Pfam" id="PF08442">
    <property type="entry name" value="ATP-grasp_2"/>
    <property type="match status" value="1"/>
</dbReference>
<feature type="binding site" evidence="7">
    <location>
        <position position="243"/>
    </location>
    <ligand>
        <name>Mg(2+)</name>
        <dbReference type="ChEBI" id="CHEBI:18420"/>
    </ligand>
</feature>
<gene>
    <name evidence="7" type="primary">sucC</name>
    <name evidence="10" type="ORF">A9A59_1903</name>
</gene>
<dbReference type="InterPro" id="IPR016102">
    <property type="entry name" value="Succinyl-CoA_synth-like"/>
</dbReference>
<proteinExistence type="inferred from homology"/>
<dbReference type="RefSeq" id="WP_098504036.1">
    <property type="nucleotide sequence ID" value="NZ_PDJQ01000001.1"/>
</dbReference>
<evidence type="ECO:0000256" key="3">
    <source>
        <dbReference type="ARBA" id="ARBA00022598"/>
    </source>
</evidence>
<dbReference type="PANTHER" id="PTHR11815">
    <property type="entry name" value="SUCCINYL-COA SYNTHETASE BETA CHAIN"/>
    <property type="match status" value="1"/>
</dbReference>
<feature type="domain" description="ATP-grasp" evidence="9">
    <location>
        <begin position="9"/>
        <end position="54"/>
    </location>
</feature>
<dbReference type="FunFam" id="3.30.470.20:FF:000002">
    <property type="entry name" value="Succinate--CoA ligase [ADP-forming] subunit beta"/>
    <property type="match status" value="1"/>
</dbReference>
<evidence type="ECO:0000313" key="11">
    <source>
        <dbReference type="Proteomes" id="UP000223071"/>
    </source>
</evidence>
<feature type="binding site" evidence="7">
    <location>
        <position position="137"/>
    </location>
    <ligand>
        <name>ATP</name>
        <dbReference type="ChEBI" id="CHEBI:30616"/>
    </ligand>
</feature>
<dbReference type="PROSITE" id="PS01217">
    <property type="entry name" value="SUCCINYL_COA_LIG_3"/>
    <property type="match status" value="1"/>
</dbReference>
<evidence type="ECO:0000256" key="5">
    <source>
        <dbReference type="ARBA" id="ARBA00022741"/>
    </source>
</evidence>
<name>A0A2A9HI71_TEPT2</name>
<dbReference type="HAMAP" id="MF_00558">
    <property type="entry name" value="Succ_CoA_beta"/>
    <property type="match status" value="1"/>
</dbReference>
<comment type="catalytic activity">
    <reaction evidence="7">
        <text>GTP + succinate + CoA = succinyl-CoA + GDP + phosphate</text>
        <dbReference type="Rhea" id="RHEA:22120"/>
        <dbReference type="ChEBI" id="CHEBI:30031"/>
        <dbReference type="ChEBI" id="CHEBI:37565"/>
        <dbReference type="ChEBI" id="CHEBI:43474"/>
        <dbReference type="ChEBI" id="CHEBI:57287"/>
        <dbReference type="ChEBI" id="CHEBI:57292"/>
        <dbReference type="ChEBI" id="CHEBI:58189"/>
    </reaction>
</comment>
<dbReference type="FunFam" id="3.40.50.261:FF:000001">
    <property type="entry name" value="Succinate--CoA ligase [ADP-forming] subunit beta"/>
    <property type="match status" value="1"/>
</dbReference>
<dbReference type="InterPro" id="IPR011761">
    <property type="entry name" value="ATP-grasp"/>
</dbReference>
<dbReference type="GO" id="GO:0004775">
    <property type="term" value="F:succinate-CoA ligase (ADP-forming) activity"/>
    <property type="evidence" value="ECO:0007669"/>
    <property type="project" value="UniProtKB-UniRule"/>
</dbReference>
<comment type="similarity">
    <text evidence="1 7">Belongs to the succinate/malate CoA ligase beta subunit family.</text>
</comment>
<evidence type="ECO:0000256" key="7">
    <source>
        <dbReference type="HAMAP-Rule" id="MF_00558"/>
    </source>
</evidence>
<dbReference type="InterPro" id="IPR005811">
    <property type="entry name" value="SUCC_ACL_C"/>
</dbReference>
<dbReference type="PROSITE" id="PS50975">
    <property type="entry name" value="ATP_GRASP"/>
    <property type="match status" value="1"/>
</dbReference>